<feature type="binding site" evidence="5">
    <location>
        <position position="48"/>
    </location>
    <ligand>
        <name>pyruvate</name>
        <dbReference type="ChEBI" id="CHEBI:15361"/>
    </ligand>
</feature>
<dbReference type="InterPro" id="IPR002220">
    <property type="entry name" value="DapA-like"/>
</dbReference>
<comment type="similarity">
    <text evidence="1 3">Belongs to the DapA family.</text>
</comment>
<comment type="caution">
    <text evidence="6">The sequence shown here is derived from an EMBL/GenBank/DDBJ whole genome shotgun (WGS) entry which is preliminary data.</text>
</comment>
<gene>
    <name evidence="6" type="ORF">JD292_03200</name>
</gene>
<evidence type="ECO:0000256" key="5">
    <source>
        <dbReference type="PIRSR" id="PIRSR001365-2"/>
    </source>
</evidence>
<dbReference type="PRINTS" id="PR00146">
    <property type="entry name" value="DHPICSNTHASE"/>
</dbReference>
<dbReference type="SUPFAM" id="SSF51569">
    <property type="entry name" value="Aldolase"/>
    <property type="match status" value="1"/>
</dbReference>
<dbReference type="PANTHER" id="PTHR12128">
    <property type="entry name" value="DIHYDRODIPICOLINATE SYNTHASE"/>
    <property type="match status" value="1"/>
</dbReference>
<organism evidence="6 7">
    <name type="scientific">Leucobacter edaphi</name>
    <dbReference type="NCBI Taxonomy" id="2796472"/>
    <lineage>
        <taxon>Bacteria</taxon>
        <taxon>Bacillati</taxon>
        <taxon>Actinomycetota</taxon>
        <taxon>Actinomycetes</taxon>
        <taxon>Micrococcales</taxon>
        <taxon>Microbacteriaceae</taxon>
        <taxon>Leucobacter</taxon>
    </lineage>
</organism>
<dbReference type="InterPro" id="IPR013785">
    <property type="entry name" value="Aldolase_TIM"/>
</dbReference>
<evidence type="ECO:0000256" key="2">
    <source>
        <dbReference type="ARBA" id="ARBA00023239"/>
    </source>
</evidence>
<proteinExistence type="inferred from homology"/>
<accession>A0A934QB10</accession>
<dbReference type="PANTHER" id="PTHR12128:SF66">
    <property type="entry name" value="4-HYDROXY-2-OXOGLUTARATE ALDOLASE, MITOCHONDRIAL"/>
    <property type="match status" value="1"/>
</dbReference>
<sequence>MSTDFLRGLSAFPLTPLRDEELDDQAAARIMIRLRDAGVDSITVLGSTGSGPYLSRDERLRALEIGTRHAGEVPVIAGVAALRTRDAVRNARDAAAAGARAVLLAPLQYQALSDDEVYGLFADVAEGSELPIVLYDNPGTTRFTFSDELLARIGEIPAVAAVKVPPLPSTRAEKERRLAELRGMLPAGTIVGLSGDASAADGLLAGADAWYSVIAGTLPEAAIRIARAAFAGDEVAAREADARMGGLWEANAAYGSLRVVAAVAEELGLAGPNSLPRPVRGLEGEAKQRVLAWLRSHSGEATA</sequence>
<feature type="active site" description="Proton donor/acceptor" evidence="4">
    <location>
        <position position="135"/>
    </location>
</feature>
<dbReference type="Gene3D" id="3.20.20.70">
    <property type="entry name" value="Aldolase class I"/>
    <property type="match status" value="1"/>
</dbReference>
<reference evidence="6" key="1">
    <citation type="submission" date="2020-12" db="EMBL/GenBank/DDBJ databases">
        <title>Leucobacter sp. CAS2, isolated from Chromium sludge.</title>
        <authorList>
            <person name="Xu Z."/>
        </authorList>
    </citation>
    <scope>NUCLEOTIDE SEQUENCE</scope>
    <source>
        <strain evidence="6">CSA2</strain>
    </source>
</reference>
<dbReference type="CDD" id="cd00408">
    <property type="entry name" value="DHDPS-like"/>
    <property type="match status" value="1"/>
</dbReference>
<evidence type="ECO:0000256" key="3">
    <source>
        <dbReference type="PIRNR" id="PIRNR001365"/>
    </source>
</evidence>
<evidence type="ECO:0000256" key="1">
    <source>
        <dbReference type="ARBA" id="ARBA00007592"/>
    </source>
</evidence>
<name>A0A934QB10_9MICO</name>
<dbReference type="GO" id="GO:0005829">
    <property type="term" value="C:cytosol"/>
    <property type="evidence" value="ECO:0007669"/>
    <property type="project" value="TreeGrafter"/>
</dbReference>
<dbReference type="Proteomes" id="UP000618733">
    <property type="component" value="Unassembled WGS sequence"/>
</dbReference>
<keyword evidence="7" id="KW-1185">Reference proteome</keyword>
<feature type="active site" description="Schiff-base intermediate with substrate" evidence="4">
    <location>
        <position position="163"/>
    </location>
</feature>
<dbReference type="AlphaFoldDB" id="A0A934QB10"/>
<protein>
    <submittedName>
        <fullName evidence="6">Dihydrodipicolinate synthase family protein</fullName>
    </submittedName>
</protein>
<dbReference type="SMART" id="SM01130">
    <property type="entry name" value="DHDPS"/>
    <property type="match status" value="1"/>
</dbReference>
<dbReference type="GO" id="GO:0008840">
    <property type="term" value="F:4-hydroxy-tetrahydrodipicolinate synthase activity"/>
    <property type="evidence" value="ECO:0007669"/>
    <property type="project" value="TreeGrafter"/>
</dbReference>
<dbReference type="RefSeq" id="WP_200131278.1">
    <property type="nucleotide sequence ID" value="NZ_JAEHOI010000002.1"/>
</dbReference>
<dbReference type="PIRSF" id="PIRSF001365">
    <property type="entry name" value="DHDPS"/>
    <property type="match status" value="1"/>
</dbReference>
<evidence type="ECO:0000313" key="6">
    <source>
        <dbReference type="EMBL" id="MBK0421088.1"/>
    </source>
</evidence>
<dbReference type="Pfam" id="PF00701">
    <property type="entry name" value="DHDPS"/>
    <property type="match status" value="1"/>
</dbReference>
<dbReference type="EMBL" id="JAEHOI010000002">
    <property type="protein sequence ID" value="MBK0421088.1"/>
    <property type="molecule type" value="Genomic_DNA"/>
</dbReference>
<evidence type="ECO:0000256" key="4">
    <source>
        <dbReference type="PIRSR" id="PIRSR001365-1"/>
    </source>
</evidence>
<evidence type="ECO:0000313" key="7">
    <source>
        <dbReference type="Proteomes" id="UP000618733"/>
    </source>
</evidence>
<keyword evidence="2 3" id="KW-0456">Lyase</keyword>